<protein>
    <submittedName>
        <fullName evidence="4">ABC transporter substrate-binding protein</fullName>
    </submittedName>
</protein>
<sequence length="155" mass="16078">AARPTAPELDALLGLLTRPRHGPRTVAVGHSRDAVCRAAAHAFAAAWEEAGGAVVATVDWPESAASWLRPAGRLTAGAPDAWVFAATVTGVAQLARRLRHSTDWDPRRSHAFAALADPRLPALAGPPTVDGLSGATADGGTWRLRGHALITLPPV</sequence>
<proteinExistence type="inferred from homology"/>
<evidence type="ECO:0000259" key="3">
    <source>
        <dbReference type="Pfam" id="PF13458"/>
    </source>
</evidence>
<dbReference type="Proteomes" id="UP000744032">
    <property type="component" value="Unassembled WGS sequence"/>
</dbReference>
<evidence type="ECO:0000313" key="4">
    <source>
        <dbReference type="EMBL" id="NKQ29231.1"/>
    </source>
</evidence>
<dbReference type="InterPro" id="IPR028081">
    <property type="entry name" value="Leu-bd"/>
</dbReference>
<name>A0ABX1IYA3_STRGB</name>
<dbReference type="InterPro" id="IPR028082">
    <property type="entry name" value="Peripla_BP_I"/>
</dbReference>
<dbReference type="RefSeq" id="WP_168376749.1">
    <property type="nucleotide sequence ID" value="NZ_JAAXMD010000674.1"/>
</dbReference>
<evidence type="ECO:0000313" key="5">
    <source>
        <dbReference type="Proteomes" id="UP000744032"/>
    </source>
</evidence>
<accession>A0ABX1IYA3</accession>
<feature type="non-terminal residue" evidence="4">
    <location>
        <position position="1"/>
    </location>
</feature>
<keyword evidence="5" id="KW-1185">Reference proteome</keyword>
<evidence type="ECO:0000256" key="2">
    <source>
        <dbReference type="ARBA" id="ARBA00022729"/>
    </source>
</evidence>
<gene>
    <name evidence="4" type="ORF">HF200_34245</name>
</gene>
<dbReference type="EMBL" id="JAAXMD010000674">
    <property type="protein sequence ID" value="NKQ29231.1"/>
    <property type="molecule type" value="Genomic_DNA"/>
</dbReference>
<keyword evidence="2" id="KW-0732">Signal</keyword>
<dbReference type="Pfam" id="PF13458">
    <property type="entry name" value="Peripla_BP_6"/>
    <property type="match status" value="1"/>
</dbReference>
<dbReference type="Gene3D" id="3.40.50.2300">
    <property type="match status" value="1"/>
</dbReference>
<comment type="similarity">
    <text evidence="1">Belongs to the leucine-binding protein family.</text>
</comment>
<feature type="domain" description="Leucine-binding protein" evidence="3">
    <location>
        <begin position="20"/>
        <end position="137"/>
    </location>
</feature>
<comment type="caution">
    <text evidence="4">The sequence shown here is derived from an EMBL/GenBank/DDBJ whole genome shotgun (WGS) entry which is preliminary data.</text>
</comment>
<organism evidence="4 5">
    <name type="scientific">Streptomyces galbus</name>
    <dbReference type="NCBI Taxonomy" id="33898"/>
    <lineage>
        <taxon>Bacteria</taxon>
        <taxon>Bacillati</taxon>
        <taxon>Actinomycetota</taxon>
        <taxon>Actinomycetes</taxon>
        <taxon>Kitasatosporales</taxon>
        <taxon>Streptomycetaceae</taxon>
        <taxon>Streptomyces</taxon>
    </lineage>
</organism>
<evidence type="ECO:0000256" key="1">
    <source>
        <dbReference type="ARBA" id="ARBA00010062"/>
    </source>
</evidence>
<reference evidence="4 5" key="1">
    <citation type="submission" date="2020-04" db="EMBL/GenBank/DDBJ databases">
        <title>Genome sequence of Streptomyces galbus strain I339.</title>
        <authorList>
            <person name="Silva E.A.N."/>
            <person name="Merces M."/>
            <person name="Castelo Branco A.P.O.T."/>
            <person name="Vasconcelos P.C."/>
            <person name="Costa N.P."/>
            <person name="Marinho G.C.S."/>
            <person name="Oliveira C.J.B."/>
            <person name="Araujo D."/>
            <person name="Rodrigues Junior V.S."/>
            <person name="Almeida R."/>
            <person name="Silva Filho U.R."/>
            <person name="Andrade A.S.A."/>
            <person name="Cibulski S.P."/>
        </authorList>
    </citation>
    <scope>NUCLEOTIDE SEQUENCE [LARGE SCALE GENOMIC DNA]</scope>
    <source>
        <strain evidence="4 5">I339</strain>
    </source>
</reference>
<dbReference type="SUPFAM" id="SSF53822">
    <property type="entry name" value="Periplasmic binding protein-like I"/>
    <property type="match status" value="1"/>
</dbReference>